<gene>
    <name evidence="3" type="ORF">NBZ79_15905</name>
</gene>
<dbReference type="InterPro" id="IPR000326">
    <property type="entry name" value="PAP2/HPO"/>
</dbReference>
<sequence>MKLTSNAEHWHLDRLIACHAIAALIGASMIWPVTADMWLKISTATFYLLNGSLLWNESWAILWAALNTKTYDILGAVLMFLPTIWYVFSGRDHDLKERIARTSVTWGAVIVVVFISKILLPSIDFHSPTLVLKPAVFLNELVPWIDAKWESKNSFPGDHAVAAFSFVGMVFLLLDRRTAFLTLIFGILYSIPRLFSGAHWLSDELVGGGMALFIALGWMSNLPTLVWSRYVWDWIFLRLLKRE</sequence>
<dbReference type="RefSeq" id="WP_251933531.1">
    <property type="nucleotide sequence ID" value="NZ_CP098747.1"/>
</dbReference>
<dbReference type="Pfam" id="PF01569">
    <property type="entry name" value="PAP2"/>
    <property type="match status" value="1"/>
</dbReference>
<evidence type="ECO:0000313" key="4">
    <source>
        <dbReference type="Proteomes" id="UP001056291"/>
    </source>
</evidence>
<feature type="transmembrane region" description="Helical" evidence="1">
    <location>
        <begin position="46"/>
        <end position="65"/>
    </location>
</feature>
<keyword evidence="1" id="KW-0812">Transmembrane</keyword>
<protein>
    <submittedName>
        <fullName evidence="3">Phosphatase PAP2 family protein</fullName>
    </submittedName>
</protein>
<feature type="transmembrane region" description="Helical" evidence="1">
    <location>
        <begin position="208"/>
        <end position="232"/>
    </location>
</feature>
<proteinExistence type="predicted"/>
<evidence type="ECO:0000313" key="3">
    <source>
        <dbReference type="EMBL" id="USG60650.1"/>
    </source>
</evidence>
<reference evidence="3" key="1">
    <citation type="submission" date="2022-06" db="EMBL/GenBank/DDBJ databases">
        <title>Sneathiella actinostolidae sp. nov., isolated from a sea anemonein the Western Pacific Ocean.</title>
        <authorList>
            <person name="Wei M.J."/>
        </authorList>
    </citation>
    <scope>NUCLEOTIDE SEQUENCE</scope>
    <source>
        <strain evidence="3">PHK-P5</strain>
    </source>
</reference>
<keyword evidence="1" id="KW-1133">Transmembrane helix</keyword>
<evidence type="ECO:0000256" key="1">
    <source>
        <dbReference type="SAM" id="Phobius"/>
    </source>
</evidence>
<feature type="transmembrane region" description="Helical" evidence="1">
    <location>
        <begin position="157"/>
        <end position="174"/>
    </location>
</feature>
<feature type="transmembrane region" description="Helical" evidence="1">
    <location>
        <begin position="100"/>
        <end position="120"/>
    </location>
</feature>
<dbReference type="EMBL" id="CP098747">
    <property type="protein sequence ID" value="USG60650.1"/>
    <property type="molecule type" value="Genomic_DNA"/>
</dbReference>
<dbReference type="Gene3D" id="1.20.144.10">
    <property type="entry name" value="Phosphatidic acid phosphatase type 2/haloperoxidase"/>
    <property type="match status" value="1"/>
</dbReference>
<accession>A0ABY4W0D6</accession>
<dbReference type="InterPro" id="IPR036938">
    <property type="entry name" value="PAP2/HPO_sf"/>
</dbReference>
<feature type="transmembrane region" description="Helical" evidence="1">
    <location>
        <begin position="12"/>
        <end position="34"/>
    </location>
</feature>
<evidence type="ECO:0000259" key="2">
    <source>
        <dbReference type="SMART" id="SM00014"/>
    </source>
</evidence>
<feature type="domain" description="Phosphatidic acid phosphatase type 2/haloperoxidase" evidence="2">
    <location>
        <begin position="114"/>
        <end position="219"/>
    </location>
</feature>
<keyword evidence="1" id="KW-0472">Membrane</keyword>
<organism evidence="3 4">
    <name type="scientific">Sneathiella marina</name>
    <dbReference type="NCBI Taxonomy" id="2950108"/>
    <lineage>
        <taxon>Bacteria</taxon>
        <taxon>Pseudomonadati</taxon>
        <taxon>Pseudomonadota</taxon>
        <taxon>Alphaproteobacteria</taxon>
        <taxon>Sneathiellales</taxon>
        <taxon>Sneathiellaceae</taxon>
        <taxon>Sneathiella</taxon>
    </lineage>
</organism>
<dbReference type="SMART" id="SM00014">
    <property type="entry name" value="acidPPc"/>
    <property type="match status" value="1"/>
</dbReference>
<name>A0ABY4W0D6_9PROT</name>
<dbReference type="SUPFAM" id="SSF48317">
    <property type="entry name" value="Acid phosphatase/Vanadium-dependent haloperoxidase"/>
    <property type="match status" value="1"/>
</dbReference>
<feature type="transmembrane region" description="Helical" evidence="1">
    <location>
        <begin position="71"/>
        <end position="88"/>
    </location>
</feature>
<feature type="transmembrane region" description="Helical" evidence="1">
    <location>
        <begin position="181"/>
        <end position="202"/>
    </location>
</feature>
<keyword evidence="4" id="KW-1185">Reference proteome</keyword>
<dbReference type="Proteomes" id="UP001056291">
    <property type="component" value="Chromosome"/>
</dbReference>